<feature type="compositionally biased region" description="Polar residues" evidence="1">
    <location>
        <begin position="84"/>
        <end position="93"/>
    </location>
</feature>
<feature type="region of interest" description="Disordered" evidence="1">
    <location>
        <begin position="182"/>
        <end position="237"/>
    </location>
</feature>
<feature type="compositionally biased region" description="Low complexity" evidence="1">
    <location>
        <begin position="33"/>
        <end position="51"/>
    </location>
</feature>
<evidence type="ECO:0000313" key="4">
    <source>
        <dbReference type="WBParaSite" id="TCLT_0000342601-mRNA-1"/>
    </source>
</evidence>
<organism evidence="4">
    <name type="scientific">Thelazia callipaeda</name>
    <name type="common">Oriental eyeworm</name>
    <name type="synonym">Parasitic nematode</name>
    <dbReference type="NCBI Taxonomy" id="103827"/>
    <lineage>
        <taxon>Eukaryota</taxon>
        <taxon>Metazoa</taxon>
        <taxon>Ecdysozoa</taxon>
        <taxon>Nematoda</taxon>
        <taxon>Chromadorea</taxon>
        <taxon>Rhabditida</taxon>
        <taxon>Spirurina</taxon>
        <taxon>Spiruromorpha</taxon>
        <taxon>Thelazioidea</taxon>
        <taxon>Thelaziidae</taxon>
        <taxon>Thelazia</taxon>
    </lineage>
</organism>
<proteinExistence type="predicted"/>
<reference evidence="2 3" key="2">
    <citation type="submission" date="2018-11" db="EMBL/GenBank/DDBJ databases">
        <authorList>
            <consortium name="Pathogen Informatics"/>
        </authorList>
    </citation>
    <scope>NUCLEOTIDE SEQUENCE [LARGE SCALE GENOMIC DNA]</scope>
</reference>
<evidence type="ECO:0000313" key="3">
    <source>
        <dbReference type="Proteomes" id="UP000276776"/>
    </source>
</evidence>
<evidence type="ECO:0000256" key="1">
    <source>
        <dbReference type="SAM" id="MobiDB-lite"/>
    </source>
</evidence>
<feature type="compositionally biased region" description="Low complexity" evidence="1">
    <location>
        <begin position="147"/>
        <end position="158"/>
    </location>
</feature>
<feature type="compositionally biased region" description="Basic and acidic residues" evidence="1">
    <location>
        <begin position="200"/>
        <end position="213"/>
    </location>
</feature>
<feature type="compositionally biased region" description="Low complexity" evidence="1">
    <location>
        <begin position="187"/>
        <end position="199"/>
    </location>
</feature>
<evidence type="ECO:0000313" key="2">
    <source>
        <dbReference type="EMBL" id="VDM99878.1"/>
    </source>
</evidence>
<dbReference type="WBParaSite" id="TCLT_0000342601-mRNA-1">
    <property type="protein sequence ID" value="TCLT_0000342601-mRNA-1"/>
    <property type="gene ID" value="TCLT_0000342601"/>
</dbReference>
<dbReference type="AlphaFoldDB" id="A0A0N5CT68"/>
<dbReference type="Proteomes" id="UP000276776">
    <property type="component" value="Unassembled WGS sequence"/>
</dbReference>
<feature type="region of interest" description="Disordered" evidence="1">
    <location>
        <begin position="23"/>
        <end position="158"/>
    </location>
</feature>
<feature type="compositionally biased region" description="Basic residues" evidence="1">
    <location>
        <begin position="52"/>
        <end position="66"/>
    </location>
</feature>
<name>A0A0N5CT68_THECL</name>
<accession>A0A0N5CT68</accession>
<protein>
    <submittedName>
        <fullName evidence="2 4">Uncharacterized protein</fullName>
    </submittedName>
</protein>
<keyword evidence="3" id="KW-1185">Reference proteome</keyword>
<sequence length="237" mass="26720">MHAMSRNLSYGASSQKLHADAANNVRHDGIMNSRRSVTSYSSKMSSSSRPRGILRRVRHQQPKRPSKFMDLNIISLPSSAVYESRQQNGSQVKQSRKLGNRHETTSWSRSIGCRRRRNYNNDEDDSDNLGLLSEKRTNTPKKIGPRLNSNDSSSSSVSLLVPSVSAGPLLLRNSSLETRQQNLVDESGSSQQGTSSSVVDSRRTWWDTEHESNTNKNKNRKEYNRYRDSSSGSTEEE</sequence>
<dbReference type="EMBL" id="UYYF01001450">
    <property type="protein sequence ID" value="VDM99878.1"/>
    <property type="molecule type" value="Genomic_DNA"/>
</dbReference>
<reference evidence="4" key="1">
    <citation type="submission" date="2017-02" db="UniProtKB">
        <authorList>
            <consortium name="WormBaseParasite"/>
        </authorList>
    </citation>
    <scope>IDENTIFICATION</scope>
</reference>
<gene>
    <name evidence="2" type="ORF">TCLT_LOCUS3419</name>
</gene>